<dbReference type="EMBL" id="JBCLYO010000001">
    <property type="protein sequence ID" value="KAL0095922.1"/>
    <property type="molecule type" value="Genomic_DNA"/>
</dbReference>
<feature type="region of interest" description="Disordered" evidence="2">
    <location>
        <begin position="1"/>
        <end position="29"/>
    </location>
</feature>
<name>A0ABR3BAT0_PHYBL</name>
<feature type="compositionally biased region" description="Polar residues" evidence="2">
    <location>
        <begin position="1"/>
        <end position="10"/>
    </location>
</feature>
<evidence type="ECO:0000256" key="1">
    <source>
        <dbReference type="SAM" id="Coils"/>
    </source>
</evidence>
<dbReference type="Proteomes" id="UP001448207">
    <property type="component" value="Unassembled WGS sequence"/>
</dbReference>
<feature type="compositionally biased region" description="Polar residues" evidence="2">
    <location>
        <begin position="370"/>
        <end position="412"/>
    </location>
</feature>
<feature type="compositionally biased region" description="Basic and acidic residues" evidence="2">
    <location>
        <begin position="18"/>
        <end position="29"/>
    </location>
</feature>
<feature type="compositionally biased region" description="Low complexity" evidence="2">
    <location>
        <begin position="319"/>
        <end position="347"/>
    </location>
</feature>
<evidence type="ECO:0000313" key="3">
    <source>
        <dbReference type="EMBL" id="KAL0095922.1"/>
    </source>
</evidence>
<feature type="compositionally biased region" description="Low complexity" evidence="2">
    <location>
        <begin position="242"/>
        <end position="257"/>
    </location>
</feature>
<evidence type="ECO:0000313" key="4">
    <source>
        <dbReference type="Proteomes" id="UP001448207"/>
    </source>
</evidence>
<comment type="caution">
    <text evidence="3">The sequence shown here is derived from an EMBL/GenBank/DDBJ whole genome shotgun (WGS) entry which is preliminary data.</text>
</comment>
<keyword evidence="1" id="KW-0175">Coiled coil</keyword>
<evidence type="ECO:0000256" key="2">
    <source>
        <dbReference type="SAM" id="MobiDB-lite"/>
    </source>
</evidence>
<feature type="compositionally biased region" description="Polar residues" evidence="2">
    <location>
        <begin position="218"/>
        <end position="229"/>
    </location>
</feature>
<feature type="region of interest" description="Disordered" evidence="2">
    <location>
        <begin position="192"/>
        <end position="426"/>
    </location>
</feature>
<sequence>MSSKTSTLTRSLPPKTIKSSERERRQNDELAETKKALQLSEAKNSACNVRLAKWKKIALDAERSSSLKMTDYENKLKKDYEAQLEEIEAQFSARSKEAAETIERLEDTNKKLKKEIALLKMKDNKKILPPTPPASATSAASVAAEPSRVIFRRATVQTDQSLQTVPPPVHVSRAKSNALVFSINDTVRAIEDELRSHRRRPTDETNSKLCDKDETLVPTRSQSPISNTVLPEPINHNHNHNHNNYSSSSSSSSSNSHVPSQRHLRNLGHEAVVPRSNIDLGRNSYSSSNTTNTSVYSTTSTINSTASPPNRSSHGSYASYGANSTNGSTSTRSSVSSASASYSYSRPPRSRTLEHLSRTLPEVFRKRGSQPITSSSLRPTSTTALTPSQSPSTRHSYNNELYTSPGTPQFGHSPSTSSSFSSSYASSETSADFGQQKYHINVHPHCDPRWLYGDTLTDDPVSISPDDNYDYYYKNGYQEENDDDDLKSSQPLSHQLRDSILDTLLSQGNYK</sequence>
<feature type="coiled-coil region" evidence="1">
    <location>
        <begin position="77"/>
        <end position="122"/>
    </location>
</feature>
<reference evidence="3 4" key="1">
    <citation type="submission" date="2024-04" db="EMBL/GenBank/DDBJ databases">
        <title>Symmetric and asymmetric DNA N6-adenine methylation regulates different biological responses in Mucorales.</title>
        <authorList>
            <consortium name="Lawrence Berkeley National Laboratory"/>
            <person name="Lax C."/>
            <person name="Mondo S.J."/>
            <person name="Osorio-Concepcion M."/>
            <person name="Muszewska A."/>
            <person name="Corrochano-Luque M."/>
            <person name="Gutierrez G."/>
            <person name="Riley R."/>
            <person name="Lipzen A."/>
            <person name="Guo J."/>
            <person name="Hundley H."/>
            <person name="Amirebrahimi M."/>
            <person name="Ng V."/>
            <person name="Lorenzo-Gutierrez D."/>
            <person name="Binder U."/>
            <person name="Yang J."/>
            <person name="Song Y."/>
            <person name="Canovas D."/>
            <person name="Navarro E."/>
            <person name="Freitag M."/>
            <person name="Gabaldon T."/>
            <person name="Grigoriev I.V."/>
            <person name="Corrochano L.M."/>
            <person name="Nicolas F.E."/>
            <person name="Garre V."/>
        </authorList>
    </citation>
    <scope>NUCLEOTIDE SEQUENCE [LARGE SCALE GENOMIC DNA]</scope>
    <source>
        <strain evidence="3 4">L51</strain>
    </source>
</reference>
<keyword evidence="4" id="KW-1185">Reference proteome</keyword>
<feature type="compositionally biased region" description="Polar residues" evidence="2">
    <location>
        <begin position="306"/>
        <end position="316"/>
    </location>
</feature>
<accession>A0ABR3BAT0</accession>
<gene>
    <name evidence="3" type="ORF">J3Q64DRAFT_1705402</name>
</gene>
<feature type="compositionally biased region" description="Low complexity" evidence="2">
    <location>
        <begin position="283"/>
        <end position="305"/>
    </location>
</feature>
<proteinExistence type="predicted"/>
<feature type="compositionally biased region" description="Low complexity" evidence="2">
    <location>
        <begin position="413"/>
        <end position="426"/>
    </location>
</feature>
<organism evidence="3 4">
    <name type="scientific">Phycomyces blakesleeanus</name>
    <dbReference type="NCBI Taxonomy" id="4837"/>
    <lineage>
        <taxon>Eukaryota</taxon>
        <taxon>Fungi</taxon>
        <taxon>Fungi incertae sedis</taxon>
        <taxon>Mucoromycota</taxon>
        <taxon>Mucoromycotina</taxon>
        <taxon>Mucoromycetes</taxon>
        <taxon>Mucorales</taxon>
        <taxon>Phycomycetaceae</taxon>
        <taxon>Phycomyces</taxon>
    </lineage>
</organism>
<protein>
    <submittedName>
        <fullName evidence="3">Uncharacterized protein</fullName>
    </submittedName>
</protein>
<feature type="compositionally biased region" description="Basic and acidic residues" evidence="2">
    <location>
        <begin position="192"/>
        <end position="215"/>
    </location>
</feature>